<dbReference type="PANTHER" id="PTHR47660">
    <property type="entry name" value="TRANSCRIPTION FACTOR WITH C2H2 AND ZN(2)-CYS(6) DNA BINDING DOMAIN (EUROFUNG)-RELATED-RELATED"/>
    <property type="match status" value="1"/>
</dbReference>
<evidence type="ECO:0000313" key="8">
    <source>
        <dbReference type="EMBL" id="KAJ9151289.1"/>
    </source>
</evidence>
<evidence type="ECO:0000256" key="6">
    <source>
        <dbReference type="SAM" id="MobiDB-lite"/>
    </source>
</evidence>
<dbReference type="PANTHER" id="PTHR47660:SF2">
    <property type="entry name" value="TRANSCRIPTION FACTOR WITH C2H2 AND ZN(2)-CYS(6) DNA BINDING DOMAIN (EUROFUNG)"/>
    <property type="match status" value="1"/>
</dbReference>
<dbReference type="EMBL" id="JANBVO010000006">
    <property type="protein sequence ID" value="KAJ9151289.1"/>
    <property type="molecule type" value="Genomic_DNA"/>
</dbReference>
<dbReference type="AlphaFoldDB" id="A0AA38VMA0"/>
<evidence type="ECO:0000313" key="9">
    <source>
        <dbReference type="Proteomes" id="UP001174694"/>
    </source>
</evidence>
<dbReference type="GO" id="GO:0006351">
    <property type="term" value="P:DNA-templated transcription"/>
    <property type="evidence" value="ECO:0007669"/>
    <property type="project" value="InterPro"/>
</dbReference>
<keyword evidence="3" id="KW-0805">Transcription regulation</keyword>
<evidence type="ECO:0000259" key="7">
    <source>
        <dbReference type="Pfam" id="PF04082"/>
    </source>
</evidence>
<organism evidence="8 9">
    <name type="scientific">Pleurostoma richardsiae</name>
    <dbReference type="NCBI Taxonomy" id="41990"/>
    <lineage>
        <taxon>Eukaryota</taxon>
        <taxon>Fungi</taxon>
        <taxon>Dikarya</taxon>
        <taxon>Ascomycota</taxon>
        <taxon>Pezizomycotina</taxon>
        <taxon>Sordariomycetes</taxon>
        <taxon>Sordariomycetidae</taxon>
        <taxon>Calosphaeriales</taxon>
        <taxon>Pleurostomataceae</taxon>
        <taxon>Pleurostoma</taxon>
    </lineage>
</organism>
<keyword evidence="5" id="KW-0539">Nucleus</keyword>
<reference evidence="8" key="1">
    <citation type="submission" date="2022-07" db="EMBL/GenBank/DDBJ databases">
        <title>Fungi with potential for degradation of polypropylene.</title>
        <authorList>
            <person name="Gostincar C."/>
        </authorList>
    </citation>
    <scope>NUCLEOTIDE SEQUENCE</scope>
    <source>
        <strain evidence="8">EXF-13308</strain>
    </source>
</reference>
<protein>
    <submittedName>
        <fullName evidence="8">C2H2 type zinc finger domain protein</fullName>
    </submittedName>
</protein>
<feature type="compositionally biased region" description="Polar residues" evidence="6">
    <location>
        <begin position="41"/>
        <end position="53"/>
    </location>
</feature>
<keyword evidence="4" id="KW-0804">Transcription</keyword>
<comment type="caution">
    <text evidence="8">The sequence shown here is derived from an EMBL/GenBank/DDBJ whole genome shotgun (WGS) entry which is preliminary data.</text>
</comment>
<dbReference type="Pfam" id="PF04082">
    <property type="entry name" value="Fungal_trans"/>
    <property type="match status" value="1"/>
</dbReference>
<keyword evidence="9" id="KW-1185">Reference proteome</keyword>
<evidence type="ECO:0000256" key="3">
    <source>
        <dbReference type="ARBA" id="ARBA00023015"/>
    </source>
</evidence>
<proteinExistence type="predicted"/>
<feature type="region of interest" description="Disordered" evidence="6">
    <location>
        <begin position="1"/>
        <end position="67"/>
    </location>
</feature>
<dbReference type="GO" id="GO:0008270">
    <property type="term" value="F:zinc ion binding"/>
    <property type="evidence" value="ECO:0007669"/>
    <property type="project" value="InterPro"/>
</dbReference>
<accession>A0AA38VMA0</accession>
<dbReference type="InterPro" id="IPR007219">
    <property type="entry name" value="XnlR_reg_dom"/>
</dbReference>
<dbReference type="Proteomes" id="UP001174694">
    <property type="component" value="Unassembled WGS sequence"/>
</dbReference>
<evidence type="ECO:0000256" key="1">
    <source>
        <dbReference type="ARBA" id="ARBA00022723"/>
    </source>
</evidence>
<evidence type="ECO:0000256" key="2">
    <source>
        <dbReference type="ARBA" id="ARBA00022833"/>
    </source>
</evidence>
<name>A0AA38VMA0_9PEZI</name>
<evidence type="ECO:0000256" key="5">
    <source>
        <dbReference type="ARBA" id="ARBA00023242"/>
    </source>
</evidence>
<feature type="domain" description="Xylanolytic transcriptional activator regulatory" evidence="7">
    <location>
        <begin position="247"/>
        <end position="453"/>
    </location>
</feature>
<gene>
    <name evidence="8" type="ORF">NKR23_g3222</name>
</gene>
<keyword evidence="2" id="KW-0862">Zinc</keyword>
<sequence>MRAKSLAADPADGEASVVGRPNDGTSLSLVSELSDAERATTGENRSPQSTSFADCTADDGAEKPPFDNSTGLFASDLLWSDHLPESFQFVFDDLDQPAQDVILDLTGDVNDQMAASEGLSAADVFVGGDSVLVGPPSKLHKEPPLKGYNFSKLIASATEAFKRSPWIWVPKRGENAYTEDSELAEGEARFMESPDVVKRFEWRFSQSLPLIQEDWTRDRIYSLVLRHSDPSLNLRRFPSLKFLNLLLQFYFKRESTSRHSYIHVNSFNPDQARPELLTIIIAAGAVMSPIPGFRKLGFALHEKAKMAIVASLDQNTHILRDLQIGQTMSQWLDIALWTGSRRKMEVAEGYSNNFITILRRAGSIHASFYARSPEQSLADSSESLTRRWLMWAEQESFKRLVIRGLVTDIHSSIAFVRSPSFSFTEISIPLPASRNLWNAQNAVEWKSLSPERSDMTTLTFQDVIGDFGVLEPWTDIYDVELCAQAVLYAQWIRIWSFMDFKTFFSGKKSSLERIHSSLLLDAQQKDIYESLKDIREKLLHLGAFSPDAHLITEFLMMSVHVSLQDIQRLAGRF</sequence>
<keyword evidence="1" id="KW-0479">Metal-binding</keyword>
<evidence type="ECO:0000256" key="4">
    <source>
        <dbReference type="ARBA" id="ARBA00023163"/>
    </source>
</evidence>
<dbReference type="GO" id="GO:0003677">
    <property type="term" value="F:DNA binding"/>
    <property type="evidence" value="ECO:0007669"/>
    <property type="project" value="InterPro"/>
</dbReference>